<comment type="caution">
    <text evidence="1">The sequence shown here is derived from an EMBL/GenBank/DDBJ whole genome shotgun (WGS) entry which is preliminary data.</text>
</comment>
<gene>
    <name evidence="1" type="ORF">AVEN_263578_1</name>
</gene>
<name>A0A4Y2HU31_ARAVE</name>
<evidence type="ECO:0000313" key="1">
    <source>
        <dbReference type="EMBL" id="GBM68758.1"/>
    </source>
</evidence>
<reference evidence="1 2" key="1">
    <citation type="journal article" date="2019" name="Sci. Rep.">
        <title>Orb-weaving spider Araneus ventricosus genome elucidates the spidroin gene catalogue.</title>
        <authorList>
            <person name="Kono N."/>
            <person name="Nakamura H."/>
            <person name="Ohtoshi R."/>
            <person name="Moran D.A.P."/>
            <person name="Shinohara A."/>
            <person name="Yoshida Y."/>
            <person name="Fujiwara M."/>
            <person name="Mori M."/>
            <person name="Tomita M."/>
            <person name="Arakawa K."/>
        </authorList>
    </citation>
    <scope>NUCLEOTIDE SEQUENCE [LARGE SCALE GENOMIC DNA]</scope>
</reference>
<dbReference type="AlphaFoldDB" id="A0A4Y2HU31"/>
<dbReference type="EMBL" id="BGPR01002160">
    <property type="protein sequence ID" value="GBM68758.1"/>
    <property type="molecule type" value="Genomic_DNA"/>
</dbReference>
<organism evidence="1 2">
    <name type="scientific">Araneus ventricosus</name>
    <name type="common">Orbweaver spider</name>
    <name type="synonym">Epeira ventricosa</name>
    <dbReference type="NCBI Taxonomy" id="182803"/>
    <lineage>
        <taxon>Eukaryota</taxon>
        <taxon>Metazoa</taxon>
        <taxon>Ecdysozoa</taxon>
        <taxon>Arthropoda</taxon>
        <taxon>Chelicerata</taxon>
        <taxon>Arachnida</taxon>
        <taxon>Araneae</taxon>
        <taxon>Araneomorphae</taxon>
        <taxon>Entelegynae</taxon>
        <taxon>Araneoidea</taxon>
        <taxon>Araneidae</taxon>
        <taxon>Araneus</taxon>
    </lineage>
</organism>
<proteinExistence type="predicted"/>
<dbReference type="Proteomes" id="UP000499080">
    <property type="component" value="Unassembled WGS sequence"/>
</dbReference>
<evidence type="ECO:0000313" key="2">
    <source>
        <dbReference type="Proteomes" id="UP000499080"/>
    </source>
</evidence>
<keyword evidence="2" id="KW-1185">Reference proteome</keyword>
<sequence length="122" mass="13965">MAGRHFASFFPSPSAGLIPNSAFLPFFHSFVRQGAGRLVLTNNTSPKLEMGYSLYSIRIYTKIVDLHQILDRILQLEAFRLLIHVHVNMETPKINDLDGLNLPNDFITRIAALYKIMFKLFQ</sequence>
<accession>A0A4Y2HU31</accession>
<protein>
    <submittedName>
        <fullName evidence="1">Uncharacterized protein</fullName>
    </submittedName>
</protein>